<gene>
    <name evidence="6" type="ORF">QJ522_05820</name>
</gene>
<dbReference type="GO" id="GO:0006457">
    <property type="term" value="P:protein folding"/>
    <property type="evidence" value="ECO:0007669"/>
    <property type="project" value="InterPro"/>
</dbReference>
<dbReference type="InterPro" id="IPR044666">
    <property type="entry name" value="Cyclophilin_A-like"/>
</dbReference>
<dbReference type="SUPFAM" id="SSF50891">
    <property type="entry name" value="Cyclophilin-like"/>
    <property type="match status" value="1"/>
</dbReference>
<keyword evidence="2 4" id="KW-0697">Rotamase</keyword>
<evidence type="ECO:0000256" key="2">
    <source>
        <dbReference type="ARBA" id="ARBA00023110"/>
    </source>
</evidence>
<feature type="domain" description="PPIase cyclophilin-type" evidence="5">
    <location>
        <begin position="35"/>
        <end position="273"/>
    </location>
</feature>
<proteinExistence type="inferred from homology"/>
<evidence type="ECO:0000313" key="6">
    <source>
        <dbReference type="EMBL" id="MDI6448553.1"/>
    </source>
</evidence>
<dbReference type="EMBL" id="JASCXX010000005">
    <property type="protein sequence ID" value="MDI6448553.1"/>
    <property type="molecule type" value="Genomic_DNA"/>
</dbReference>
<feature type="chain" id="PRO_5043089453" description="Peptidyl-prolyl cis-trans isomerase" evidence="4">
    <location>
        <begin position="20"/>
        <end position="279"/>
    </location>
</feature>
<organism evidence="6 7">
    <name type="scientific">Anaerobaca lacustris</name>
    <dbReference type="NCBI Taxonomy" id="3044600"/>
    <lineage>
        <taxon>Bacteria</taxon>
        <taxon>Pseudomonadati</taxon>
        <taxon>Planctomycetota</taxon>
        <taxon>Phycisphaerae</taxon>
        <taxon>Sedimentisphaerales</taxon>
        <taxon>Anaerobacaceae</taxon>
        <taxon>Anaerobaca</taxon>
    </lineage>
</organism>
<name>A0AAW6TS82_9BACT</name>
<sequence>MDLTAAATLVFCLSGALVAAEPNAPAPDPHCLIKTNHGDIVVRLFAKDAPKTVENFLGLAEGTKVFIDPATKHKVRKAYYNGLTFHRVVKDFMIQGGCPLGTGKGGPGYQFEDEINADALGLDKMKVLDEKGQPHPWLGIRSQEDFNNTVLRPLFRLMGITTNEQLAERQEEVNGRVHAMSLKDAYVNQGYKYDDKLKSHAPKRGVLAMANSGPNTNGSQFFINLADTPWLTGKHTVFGEVVKGMDVVDRIGEVPVTSQHLPTNPVRIISIQRVEPEKK</sequence>
<keyword evidence="4" id="KW-0732">Signal</keyword>
<dbReference type="PRINTS" id="PR00153">
    <property type="entry name" value="CSAPPISMRASE"/>
</dbReference>
<evidence type="ECO:0000313" key="7">
    <source>
        <dbReference type="Proteomes" id="UP001431776"/>
    </source>
</evidence>
<dbReference type="InterPro" id="IPR002130">
    <property type="entry name" value="Cyclophilin-type_PPIase_dom"/>
</dbReference>
<dbReference type="InterPro" id="IPR020892">
    <property type="entry name" value="Cyclophilin-type_PPIase_CS"/>
</dbReference>
<dbReference type="GO" id="GO:0003755">
    <property type="term" value="F:peptidyl-prolyl cis-trans isomerase activity"/>
    <property type="evidence" value="ECO:0007669"/>
    <property type="project" value="UniProtKB-UniRule"/>
</dbReference>
<dbReference type="EC" id="5.2.1.8" evidence="4"/>
<dbReference type="Proteomes" id="UP001431776">
    <property type="component" value="Unassembled WGS sequence"/>
</dbReference>
<reference evidence="6" key="1">
    <citation type="submission" date="2023-05" db="EMBL/GenBank/DDBJ databases">
        <title>Anaerotaeda fermentans gen. nov., sp. nov., a novel anaerobic planctomycete of the new family within the order Sedimentisphaerales isolated from Taman Peninsula, Russia.</title>
        <authorList>
            <person name="Khomyakova M.A."/>
            <person name="Merkel A.Y."/>
            <person name="Slobodkin A.I."/>
        </authorList>
    </citation>
    <scope>NUCLEOTIDE SEQUENCE</scope>
    <source>
        <strain evidence="6">M17dextr</strain>
    </source>
</reference>
<comment type="caution">
    <text evidence="6">The sequence shown here is derived from an EMBL/GenBank/DDBJ whole genome shotgun (WGS) entry which is preliminary data.</text>
</comment>
<keyword evidence="7" id="KW-1185">Reference proteome</keyword>
<evidence type="ECO:0000256" key="3">
    <source>
        <dbReference type="ARBA" id="ARBA00023235"/>
    </source>
</evidence>
<keyword evidence="3 4" id="KW-0413">Isomerase</keyword>
<accession>A0AAW6TS82</accession>
<dbReference type="RefSeq" id="WP_349243964.1">
    <property type="nucleotide sequence ID" value="NZ_JASCXX010000005.1"/>
</dbReference>
<dbReference type="Pfam" id="PF00160">
    <property type="entry name" value="Pro_isomerase"/>
    <property type="match status" value="1"/>
</dbReference>
<dbReference type="PANTHER" id="PTHR45625">
    <property type="entry name" value="PEPTIDYL-PROLYL CIS-TRANS ISOMERASE-RELATED"/>
    <property type="match status" value="1"/>
</dbReference>
<dbReference type="CDD" id="cd00317">
    <property type="entry name" value="cyclophilin"/>
    <property type="match status" value="1"/>
</dbReference>
<dbReference type="AlphaFoldDB" id="A0AAW6TS82"/>
<feature type="signal peptide" evidence="4">
    <location>
        <begin position="1"/>
        <end position="19"/>
    </location>
</feature>
<evidence type="ECO:0000256" key="4">
    <source>
        <dbReference type="RuleBase" id="RU363019"/>
    </source>
</evidence>
<dbReference type="InterPro" id="IPR029000">
    <property type="entry name" value="Cyclophilin-like_dom_sf"/>
</dbReference>
<evidence type="ECO:0000256" key="1">
    <source>
        <dbReference type="ARBA" id="ARBA00007365"/>
    </source>
</evidence>
<dbReference type="PROSITE" id="PS50072">
    <property type="entry name" value="CSA_PPIASE_2"/>
    <property type="match status" value="1"/>
</dbReference>
<dbReference type="PANTHER" id="PTHR45625:SF4">
    <property type="entry name" value="PEPTIDYLPROLYL ISOMERASE DOMAIN AND WD REPEAT-CONTAINING PROTEIN 1"/>
    <property type="match status" value="1"/>
</dbReference>
<dbReference type="Gene3D" id="2.40.100.10">
    <property type="entry name" value="Cyclophilin-like"/>
    <property type="match status" value="2"/>
</dbReference>
<comment type="similarity">
    <text evidence="1 4">Belongs to the cyclophilin-type PPIase family.</text>
</comment>
<protein>
    <recommendedName>
        <fullName evidence="4">Peptidyl-prolyl cis-trans isomerase</fullName>
        <shortName evidence="4">PPIase</shortName>
        <ecNumber evidence="4">5.2.1.8</ecNumber>
    </recommendedName>
</protein>
<comment type="catalytic activity">
    <reaction evidence="4">
        <text>[protein]-peptidylproline (omega=180) = [protein]-peptidylproline (omega=0)</text>
        <dbReference type="Rhea" id="RHEA:16237"/>
        <dbReference type="Rhea" id="RHEA-COMP:10747"/>
        <dbReference type="Rhea" id="RHEA-COMP:10748"/>
        <dbReference type="ChEBI" id="CHEBI:83833"/>
        <dbReference type="ChEBI" id="CHEBI:83834"/>
        <dbReference type="EC" id="5.2.1.8"/>
    </reaction>
</comment>
<evidence type="ECO:0000259" key="5">
    <source>
        <dbReference type="PROSITE" id="PS50072"/>
    </source>
</evidence>
<dbReference type="PROSITE" id="PS00170">
    <property type="entry name" value="CSA_PPIASE_1"/>
    <property type="match status" value="1"/>
</dbReference>
<comment type="function">
    <text evidence="4">PPIases accelerate the folding of proteins. It catalyzes the cis-trans isomerization of proline imidic peptide bonds in oligopeptides.</text>
</comment>